<evidence type="ECO:0000259" key="3">
    <source>
        <dbReference type="Pfam" id="PF00881"/>
    </source>
</evidence>
<gene>
    <name evidence="4" type="ORF">KQI86_09570</name>
</gene>
<feature type="domain" description="Nitroreductase" evidence="3">
    <location>
        <begin position="5"/>
        <end position="57"/>
    </location>
</feature>
<dbReference type="PANTHER" id="PTHR43673">
    <property type="entry name" value="NAD(P)H NITROREDUCTASE YDGI-RELATED"/>
    <property type="match status" value="1"/>
</dbReference>
<evidence type="ECO:0000313" key="5">
    <source>
        <dbReference type="Proteomes" id="UP000726170"/>
    </source>
</evidence>
<dbReference type="EMBL" id="JAHLQF010000002">
    <property type="protein sequence ID" value="MBU5484579.1"/>
    <property type="molecule type" value="Genomic_DNA"/>
</dbReference>
<accession>A0ABS6EH86</accession>
<sequence>MLDLLKSRRSIRKFKNMEVEKEKIEALVKGALLSPSSKNTMPWEFIVVTDKNTLGELALSKKAGSAFLKEAPLGIVVLGDPNISDVWVEDTSIATIIIQLVAESMGLGSCWIQIRERKHNEDMKAEEHVRKTLNIPENMRVESIVAIGYPDENKEPRSEESLKYDKVFFNSYENKYTP</sequence>
<dbReference type="Pfam" id="PF00881">
    <property type="entry name" value="Nitroreductase"/>
    <property type="match status" value="2"/>
</dbReference>
<proteinExistence type="inferred from homology"/>
<name>A0ABS6EH86_9CLOT</name>
<comment type="caution">
    <text evidence="4">The sequence shown here is derived from an EMBL/GenBank/DDBJ whole genome shotgun (WGS) entry which is preliminary data.</text>
</comment>
<evidence type="ECO:0000256" key="1">
    <source>
        <dbReference type="ARBA" id="ARBA00007118"/>
    </source>
</evidence>
<dbReference type="Proteomes" id="UP000726170">
    <property type="component" value="Unassembled WGS sequence"/>
</dbReference>
<protein>
    <submittedName>
        <fullName evidence="4">Nitroreductase family protein</fullName>
    </submittedName>
</protein>
<dbReference type="RefSeq" id="WP_216439049.1">
    <property type="nucleotide sequence ID" value="NZ_JAHLQF010000002.1"/>
</dbReference>
<dbReference type="PANTHER" id="PTHR43673:SF10">
    <property type="entry name" value="NADH DEHYDROGENASE_NAD(P)H NITROREDUCTASE XCC3605-RELATED"/>
    <property type="match status" value="1"/>
</dbReference>
<dbReference type="CDD" id="cd02151">
    <property type="entry name" value="nitroreductase"/>
    <property type="match status" value="1"/>
</dbReference>
<organism evidence="4 5">
    <name type="scientific">Clostridium mobile</name>
    <dbReference type="NCBI Taxonomy" id="2841512"/>
    <lineage>
        <taxon>Bacteria</taxon>
        <taxon>Bacillati</taxon>
        <taxon>Bacillota</taxon>
        <taxon>Clostridia</taxon>
        <taxon>Eubacteriales</taxon>
        <taxon>Clostridiaceae</taxon>
        <taxon>Clostridium</taxon>
    </lineage>
</organism>
<evidence type="ECO:0000256" key="2">
    <source>
        <dbReference type="ARBA" id="ARBA00023002"/>
    </source>
</evidence>
<keyword evidence="5" id="KW-1185">Reference proteome</keyword>
<keyword evidence="2" id="KW-0560">Oxidoreductase</keyword>
<feature type="domain" description="Nitroreductase" evidence="3">
    <location>
        <begin position="61"/>
        <end position="149"/>
    </location>
</feature>
<reference evidence="4 5" key="1">
    <citation type="submission" date="2021-06" db="EMBL/GenBank/DDBJ databases">
        <authorList>
            <person name="Sun Q."/>
            <person name="Li D."/>
        </authorList>
    </citation>
    <scope>NUCLEOTIDE SEQUENCE [LARGE SCALE GENOMIC DNA]</scope>
    <source>
        <strain evidence="4 5">MSJ-11</strain>
    </source>
</reference>
<evidence type="ECO:0000313" key="4">
    <source>
        <dbReference type="EMBL" id="MBU5484579.1"/>
    </source>
</evidence>
<dbReference type="InterPro" id="IPR029479">
    <property type="entry name" value="Nitroreductase"/>
</dbReference>
<comment type="similarity">
    <text evidence="1">Belongs to the nitroreductase family.</text>
</comment>